<proteinExistence type="predicted"/>
<comment type="caution">
    <text evidence="2">The sequence shown here is derived from an EMBL/GenBank/DDBJ whole genome shotgun (WGS) entry which is preliminary data.</text>
</comment>
<keyword evidence="3" id="KW-1185">Reference proteome</keyword>
<feature type="chain" id="PRO_5016694501" evidence="1">
    <location>
        <begin position="22"/>
        <end position="109"/>
    </location>
</feature>
<dbReference type="Proteomes" id="UP000252519">
    <property type="component" value="Unassembled WGS sequence"/>
</dbReference>
<evidence type="ECO:0000313" key="2">
    <source>
        <dbReference type="EMBL" id="RCN35339.1"/>
    </source>
</evidence>
<organism evidence="2 3">
    <name type="scientific">Ancylostoma caninum</name>
    <name type="common">Dog hookworm</name>
    <dbReference type="NCBI Taxonomy" id="29170"/>
    <lineage>
        <taxon>Eukaryota</taxon>
        <taxon>Metazoa</taxon>
        <taxon>Ecdysozoa</taxon>
        <taxon>Nematoda</taxon>
        <taxon>Chromadorea</taxon>
        <taxon>Rhabditida</taxon>
        <taxon>Rhabditina</taxon>
        <taxon>Rhabditomorpha</taxon>
        <taxon>Strongyloidea</taxon>
        <taxon>Ancylostomatidae</taxon>
        <taxon>Ancylostomatinae</taxon>
        <taxon>Ancylostoma</taxon>
    </lineage>
</organism>
<reference evidence="2 3" key="1">
    <citation type="submission" date="2014-10" db="EMBL/GenBank/DDBJ databases">
        <title>Draft genome of the hookworm Ancylostoma caninum.</title>
        <authorList>
            <person name="Mitreva M."/>
        </authorList>
    </citation>
    <scope>NUCLEOTIDE SEQUENCE [LARGE SCALE GENOMIC DNA]</scope>
    <source>
        <strain evidence="2 3">Baltimore</strain>
    </source>
</reference>
<dbReference type="OrthoDB" id="10505183at2759"/>
<name>A0A368FWI5_ANCCA</name>
<gene>
    <name evidence="2" type="ORF">ANCCAN_18806</name>
</gene>
<dbReference type="AlphaFoldDB" id="A0A368FWI5"/>
<protein>
    <submittedName>
        <fullName evidence="2">Uncharacterized protein</fullName>
    </submittedName>
</protein>
<sequence length="109" mass="12678">MRGRVFIISFFLGFCSYQTSPGSPWPPWPIKWNLDRNEYEDAVDIQRMVYIHFNCTCDYLTRCGKPPLVRYGYVDILHTEAKYQVNSTFCGYCDNCSDATLHISLLGVF</sequence>
<keyword evidence="1" id="KW-0732">Signal</keyword>
<accession>A0A368FWI5</accession>
<dbReference type="EMBL" id="JOJR01000675">
    <property type="protein sequence ID" value="RCN35339.1"/>
    <property type="molecule type" value="Genomic_DNA"/>
</dbReference>
<evidence type="ECO:0000313" key="3">
    <source>
        <dbReference type="Proteomes" id="UP000252519"/>
    </source>
</evidence>
<feature type="non-terminal residue" evidence="2">
    <location>
        <position position="109"/>
    </location>
</feature>
<feature type="signal peptide" evidence="1">
    <location>
        <begin position="1"/>
        <end position="21"/>
    </location>
</feature>
<evidence type="ECO:0000256" key="1">
    <source>
        <dbReference type="SAM" id="SignalP"/>
    </source>
</evidence>